<dbReference type="EMBL" id="JADFTS010000007">
    <property type="protein sequence ID" value="KAF9596860.1"/>
    <property type="molecule type" value="Genomic_DNA"/>
</dbReference>
<dbReference type="InterPro" id="IPR056518">
    <property type="entry name" value="HEAT_Ints3_C"/>
</dbReference>
<accession>A0A835LJ85</accession>
<evidence type="ECO:0000256" key="6">
    <source>
        <dbReference type="SAM" id="MobiDB-lite"/>
    </source>
</evidence>
<comment type="caution">
    <text evidence="9">The sequence shown here is derived from an EMBL/GenBank/DDBJ whole genome shotgun (WGS) entry which is preliminary data.</text>
</comment>
<evidence type="ECO:0000259" key="7">
    <source>
        <dbReference type="Pfam" id="PF10189"/>
    </source>
</evidence>
<comment type="similarity">
    <text evidence="3">Belongs to the Integrator subunit 3 family.</text>
</comment>
<evidence type="ECO:0000256" key="1">
    <source>
        <dbReference type="ARBA" id="ARBA00004123"/>
    </source>
</evidence>
<proteinExistence type="inferred from homology"/>
<name>A0A835LJ85_9MAGN</name>
<dbReference type="GO" id="GO:0005737">
    <property type="term" value="C:cytoplasm"/>
    <property type="evidence" value="ECO:0007669"/>
    <property type="project" value="UniProtKB-SubCell"/>
</dbReference>
<evidence type="ECO:0000256" key="4">
    <source>
        <dbReference type="ARBA" id="ARBA00022490"/>
    </source>
</evidence>
<feature type="domain" description="Ints3-like C-terminal" evidence="8">
    <location>
        <begin position="726"/>
        <end position="972"/>
    </location>
</feature>
<feature type="region of interest" description="Disordered" evidence="6">
    <location>
        <begin position="467"/>
        <end position="495"/>
    </location>
</feature>
<dbReference type="Pfam" id="PF24566">
    <property type="entry name" value="HEAT_Ints3_C"/>
    <property type="match status" value="1"/>
</dbReference>
<protein>
    <recommendedName>
        <fullName evidence="11">Integrator complex subunit 3</fullName>
    </recommendedName>
</protein>
<evidence type="ECO:0000313" key="10">
    <source>
        <dbReference type="Proteomes" id="UP000631114"/>
    </source>
</evidence>
<organism evidence="9 10">
    <name type="scientific">Coptis chinensis</name>
    <dbReference type="NCBI Taxonomy" id="261450"/>
    <lineage>
        <taxon>Eukaryota</taxon>
        <taxon>Viridiplantae</taxon>
        <taxon>Streptophyta</taxon>
        <taxon>Embryophyta</taxon>
        <taxon>Tracheophyta</taxon>
        <taxon>Spermatophyta</taxon>
        <taxon>Magnoliopsida</taxon>
        <taxon>Ranunculales</taxon>
        <taxon>Ranunculaceae</taxon>
        <taxon>Coptidoideae</taxon>
        <taxon>Coptis</taxon>
    </lineage>
</organism>
<evidence type="ECO:0000313" key="9">
    <source>
        <dbReference type="EMBL" id="KAF9596860.1"/>
    </source>
</evidence>
<dbReference type="AlphaFoldDB" id="A0A835LJ85"/>
<evidence type="ECO:0008006" key="11">
    <source>
        <dbReference type="Google" id="ProtNLM"/>
    </source>
</evidence>
<keyword evidence="5" id="KW-0539">Nucleus</keyword>
<keyword evidence="4" id="KW-0963">Cytoplasm</keyword>
<dbReference type="PANTHER" id="PTHR13587:SF7">
    <property type="entry name" value="INTEGRATOR COMPLEX SUBUNIT 3"/>
    <property type="match status" value="1"/>
</dbReference>
<feature type="domain" description="Integrator complex subunit 3 N-terminal" evidence="7">
    <location>
        <begin position="45"/>
        <end position="453"/>
    </location>
</feature>
<dbReference type="PANTHER" id="PTHR13587">
    <property type="entry name" value="INTEGRATOR COMPLEX SUBUNIT 3"/>
    <property type="match status" value="1"/>
</dbReference>
<dbReference type="InterPro" id="IPR019333">
    <property type="entry name" value="INTS3_N"/>
</dbReference>
<reference evidence="9 10" key="1">
    <citation type="submission" date="2020-10" db="EMBL/GenBank/DDBJ databases">
        <title>The Coptis chinensis genome and diversification of protoberbering-type alkaloids.</title>
        <authorList>
            <person name="Wang B."/>
            <person name="Shu S."/>
            <person name="Song C."/>
            <person name="Liu Y."/>
        </authorList>
    </citation>
    <scope>NUCLEOTIDE SEQUENCE [LARGE SCALE GENOMIC DNA]</scope>
    <source>
        <strain evidence="9">HL-2020</strain>
        <tissue evidence="9">Leaf</tissue>
    </source>
</reference>
<comment type="subcellular location">
    <subcellularLocation>
        <location evidence="2">Cytoplasm</location>
    </subcellularLocation>
    <subcellularLocation>
        <location evidence="1">Nucleus</location>
    </subcellularLocation>
</comment>
<evidence type="ECO:0000256" key="5">
    <source>
        <dbReference type="ARBA" id="ARBA00023242"/>
    </source>
</evidence>
<dbReference type="InterPro" id="IPR045334">
    <property type="entry name" value="INTS3"/>
</dbReference>
<dbReference type="GO" id="GO:0005634">
    <property type="term" value="C:nucleus"/>
    <property type="evidence" value="ECO:0007669"/>
    <property type="project" value="UniProtKB-SubCell"/>
</dbReference>
<evidence type="ECO:0000256" key="2">
    <source>
        <dbReference type="ARBA" id="ARBA00004496"/>
    </source>
</evidence>
<dbReference type="OrthoDB" id="2021145at2759"/>
<dbReference type="Proteomes" id="UP000631114">
    <property type="component" value="Unassembled WGS sequence"/>
</dbReference>
<evidence type="ECO:0000256" key="3">
    <source>
        <dbReference type="ARBA" id="ARBA00006130"/>
    </source>
</evidence>
<dbReference type="Pfam" id="PF10189">
    <property type="entry name" value="Ints3_N"/>
    <property type="match status" value="1"/>
</dbReference>
<evidence type="ECO:0000259" key="8">
    <source>
        <dbReference type="Pfam" id="PF24566"/>
    </source>
</evidence>
<keyword evidence="10" id="KW-1185">Reference proteome</keyword>
<sequence length="995" mass="112443">MSSKLLQLKLHEAENQLEHTLLDSFQLLKPQLKPPFPLTIPTPSQYSNLNQAILYAILTQPLSFKTHITHLHAIITDGYEYFTSLVSKLVFETYPRLNESVKVQLLSVVRVLVDVSGVGVDGLVVLLMRSIVVGDFSDGNLWLCVELVRIFLDYWDWVLEEWLVLTSGLFTFLRVLSDHCKLSGAKYEALKRMEIDFCVRVIRNHFSLCLRIGRELVRILQDLVCVPEFKDIWKDLLLNPSVFGVDGFSDISQLYCLRTSSRYLLLRITPEMETQLRFLLTHVQWGFQKRYQAWFAKKFFYRPEGETVISDIVRFICCAHHPPNEIIQSNVISRWAIIGWLLTCCRNSHVEANTKLALFYDWMFYNERVDNIMNIEPGMLLMVNSIPTYIDITKNLLEFLLHLVDIYDVQRKDVIVRGVSTTFGVLVKKGVVHSLEVFSSCTLLSPLLKEKLANICSKSALAMRLPHHPLPPPSLPGPSNLEKQTSVSKKPPMVPKGNGMKTISSVLKIPVASHTPPVIHDKNPINIMEDLVRRLGESKKHSKDSGLQILEELLFSYANHGIQSLDSATSANSFLRPEALASQVTKAFCSNGYDMFAPLKSLAQFNSDDEIQSATALVICTYIFSQNKRIQELVLFWSKNGYLVGPRILSYASRLAYEAHKIDRSGTPKDENNFSGISSSETLLLKHHIDKYVSFMTIRGKGSANVIPPASKIDSKQVIELIRGAFTSYRSFLMSCNLEKDTSLDKILISDLMSCCEWEKKRLKEILCNIFSFVPDLSTGKDEFIRLLLEMLDYADIVALQFEICLKSFAIFGEDTDLVSHIIKNSLSWGFVEQQKLWALIGSEQAISKVKVENVVTDFFCLGDFDPNVHSIAVGGLFTLCCRRAPTPELVSTILSLPDNTFETFTASVLANWVVSDGSMLFSSLAKCLDKFDKTGVRINQSSISRFSDFLDKQGKQYTSCLNKLSVSIPKIRAKLANAVAAAQKKADDIPVKRR</sequence>
<gene>
    <name evidence="9" type="ORF">IFM89_013908</name>
</gene>